<reference evidence="6" key="2">
    <citation type="submission" date="2025-09" db="UniProtKB">
        <authorList>
            <consortium name="Ensembl"/>
        </authorList>
    </citation>
    <scope>IDENTIFICATION</scope>
</reference>
<dbReference type="GO" id="GO:0005737">
    <property type="term" value="C:cytoplasm"/>
    <property type="evidence" value="ECO:0007669"/>
    <property type="project" value="UniProtKB-ARBA"/>
</dbReference>
<feature type="chain" id="PRO_5018724920" description="B30.2/SPRY domain-containing protein" evidence="4">
    <location>
        <begin position="25"/>
        <end position="211"/>
    </location>
</feature>
<evidence type="ECO:0000259" key="5">
    <source>
        <dbReference type="PROSITE" id="PS50188"/>
    </source>
</evidence>
<dbReference type="InterPro" id="IPR051051">
    <property type="entry name" value="E3_ubiq-ligase_TRIM/RNF"/>
</dbReference>
<dbReference type="InterPro" id="IPR043136">
    <property type="entry name" value="B30.2/SPRY_sf"/>
</dbReference>
<dbReference type="Pfam" id="PF00622">
    <property type="entry name" value="SPRY"/>
    <property type="match status" value="1"/>
</dbReference>
<dbReference type="Gene3D" id="2.60.120.920">
    <property type="match status" value="1"/>
</dbReference>
<dbReference type="SMART" id="SM00449">
    <property type="entry name" value="SPRY"/>
    <property type="match status" value="1"/>
</dbReference>
<dbReference type="InterPro" id="IPR006574">
    <property type="entry name" value="PRY"/>
</dbReference>
<dbReference type="GO" id="GO:0008270">
    <property type="term" value="F:zinc ion binding"/>
    <property type="evidence" value="ECO:0007669"/>
    <property type="project" value="UniProtKB-KW"/>
</dbReference>
<keyword evidence="3" id="KW-0862">Zinc</keyword>
<dbReference type="InterPro" id="IPR013320">
    <property type="entry name" value="ConA-like_dom_sf"/>
</dbReference>
<evidence type="ECO:0000256" key="4">
    <source>
        <dbReference type="SAM" id="SignalP"/>
    </source>
</evidence>
<dbReference type="PANTHER" id="PTHR25465:SF5">
    <property type="entry name" value="E3 UBIQUITIN_ISG15 LIGASE TRIM25-RELATED"/>
    <property type="match status" value="1"/>
</dbReference>
<dbReference type="PROSITE" id="PS50188">
    <property type="entry name" value="B302_SPRY"/>
    <property type="match status" value="1"/>
</dbReference>
<accession>A0A3Q1GSC0</accession>
<feature type="signal peptide" evidence="4">
    <location>
        <begin position="1"/>
        <end position="24"/>
    </location>
</feature>
<keyword evidence="4" id="KW-0732">Signal</keyword>
<protein>
    <recommendedName>
        <fullName evidence="5">B30.2/SPRY domain-containing protein</fullName>
    </recommendedName>
</protein>
<proteinExistence type="predicted"/>
<dbReference type="PANTHER" id="PTHR25465">
    <property type="entry name" value="B-BOX DOMAIN CONTAINING"/>
    <property type="match status" value="1"/>
</dbReference>
<name>A0A3Q1GSC0_9TELE</name>
<organism evidence="6 7">
    <name type="scientific">Acanthochromis polyacanthus</name>
    <name type="common">spiny chromis</name>
    <dbReference type="NCBI Taxonomy" id="80966"/>
    <lineage>
        <taxon>Eukaryota</taxon>
        <taxon>Metazoa</taxon>
        <taxon>Chordata</taxon>
        <taxon>Craniata</taxon>
        <taxon>Vertebrata</taxon>
        <taxon>Euteleostomi</taxon>
        <taxon>Actinopterygii</taxon>
        <taxon>Neopterygii</taxon>
        <taxon>Teleostei</taxon>
        <taxon>Neoteleostei</taxon>
        <taxon>Acanthomorphata</taxon>
        <taxon>Ovalentaria</taxon>
        <taxon>Pomacentridae</taxon>
        <taxon>Acanthochromis</taxon>
    </lineage>
</organism>
<evidence type="ECO:0000313" key="6">
    <source>
        <dbReference type="Ensembl" id="ENSAPOP00000032509.1"/>
    </source>
</evidence>
<keyword evidence="2" id="KW-0863">Zinc-finger</keyword>
<dbReference type="InterPro" id="IPR003877">
    <property type="entry name" value="SPRY_dom"/>
</dbReference>
<feature type="domain" description="B30.2/SPRY" evidence="5">
    <location>
        <begin position="15"/>
        <end position="209"/>
    </location>
</feature>
<dbReference type="Ensembl" id="ENSAPOT00000033980.1">
    <property type="protein sequence ID" value="ENSAPOP00000032509.1"/>
    <property type="gene ID" value="ENSAPOG00000020485.1"/>
</dbReference>
<reference evidence="6" key="1">
    <citation type="submission" date="2025-08" db="UniProtKB">
        <authorList>
            <consortium name="Ensembl"/>
        </authorList>
    </citation>
    <scope>IDENTIFICATION</scope>
</reference>
<dbReference type="GeneTree" id="ENSGT01150000286922"/>
<dbReference type="SMART" id="SM00589">
    <property type="entry name" value="PRY"/>
    <property type="match status" value="1"/>
</dbReference>
<evidence type="ECO:0000313" key="7">
    <source>
        <dbReference type="Proteomes" id="UP000257200"/>
    </source>
</evidence>
<dbReference type="InterPro" id="IPR001870">
    <property type="entry name" value="B30.2/SPRY"/>
</dbReference>
<dbReference type="Proteomes" id="UP000257200">
    <property type="component" value="Unplaced"/>
</dbReference>
<evidence type="ECO:0000256" key="2">
    <source>
        <dbReference type="ARBA" id="ARBA00022771"/>
    </source>
</evidence>
<keyword evidence="1" id="KW-0479">Metal-binding</keyword>
<dbReference type="InterPro" id="IPR003879">
    <property type="entry name" value="Butyrophylin_SPRY"/>
</dbReference>
<dbReference type="SUPFAM" id="SSF49899">
    <property type="entry name" value="Concanavalin A-like lectins/glucanases"/>
    <property type="match status" value="1"/>
</dbReference>
<evidence type="ECO:0000256" key="1">
    <source>
        <dbReference type="ARBA" id="ARBA00022723"/>
    </source>
</evidence>
<dbReference type="CDD" id="cd16040">
    <property type="entry name" value="SPRY_PRY_SNTX"/>
    <property type="match status" value="1"/>
</dbReference>
<dbReference type="PRINTS" id="PR01407">
    <property type="entry name" value="BUTYPHLNCDUF"/>
</dbReference>
<dbReference type="Pfam" id="PF13765">
    <property type="entry name" value="PRY"/>
    <property type="match status" value="1"/>
</dbReference>
<keyword evidence="7" id="KW-1185">Reference proteome</keyword>
<sequence>MFSSYMYLFVLCLYCCCNISALLAEEEFLQHSCQITLDPNTANMHMILSEENKKATYKRKKQAYPSHPERFMDRSQVLSREALTGRHYWEVEWDGLGIFVAVAYKDISRTGDDSKFGNNDKSWALLCSDGDYELTHKGHGISISAPLSSKVGVYLDYRAGILSFYSVSDSMTLIHRVQTTFTQPLYVGLRLTSNPYTCTLQPNIGSEETRI</sequence>
<evidence type="ECO:0000256" key="3">
    <source>
        <dbReference type="ARBA" id="ARBA00022833"/>
    </source>
</evidence>
<dbReference type="AlphaFoldDB" id="A0A3Q1GSC0"/>